<dbReference type="Pfam" id="PF00561">
    <property type="entry name" value="Abhydrolase_1"/>
    <property type="match status" value="1"/>
</dbReference>
<dbReference type="GO" id="GO:0016787">
    <property type="term" value="F:hydrolase activity"/>
    <property type="evidence" value="ECO:0007669"/>
    <property type="project" value="UniProtKB-KW"/>
</dbReference>
<comment type="caution">
    <text evidence="2">The sequence shown here is derived from an EMBL/GenBank/DDBJ whole genome shotgun (WGS) entry which is preliminary data.</text>
</comment>
<gene>
    <name evidence="2" type="ORF">EII35_05550</name>
</gene>
<dbReference type="AlphaFoldDB" id="A0A3P1WVZ1"/>
<name>A0A3P1WVZ1_9ACTN</name>
<dbReference type="SUPFAM" id="SSF53474">
    <property type="entry name" value="alpha/beta-Hydrolases"/>
    <property type="match status" value="1"/>
</dbReference>
<feature type="domain" description="AB hydrolase-1" evidence="1">
    <location>
        <begin position="77"/>
        <end position="183"/>
    </location>
</feature>
<dbReference type="InterPro" id="IPR000073">
    <property type="entry name" value="AB_hydrolase_1"/>
</dbReference>
<evidence type="ECO:0000313" key="2">
    <source>
        <dbReference type="EMBL" id="RRD50206.1"/>
    </source>
</evidence>
<dbReference type="PANTHER" id="PTHR43358:SF4">
    <property type="entry name" value="ALPHA_BETA HYDROLASE FOLD-1 DOMAIN-CONTAINING PROTEIN"/>
    <property type="match status" value="1"/>
</dbReference>
<dbReference type="Gene3D" id="3.40.50.1820">
    <property type="entry name" value="alpha/beta hydrolase"/>
    <property type="match status" value="1"/>
</dbReference>
<dbReference type="InterPro" id="IPR029058">
    <property type="entry name" value="AB_hydrolase_fold"/>
</dbReference>
<dbReference type="Proteomes" id="UP000280935">
    <property type="component" value="Unassembled WGS sequence"/>
</dbReference>
<sequence length="299" mass="32515">MNLLVKAASWLSLGAAVGATAVAGAVGWTLHARRRPDLPYAFSPFEVGAEARDISFTTSDGVPIAGWLLPRDDSDHIVIVCHGFRGSKADMLGIGPGLWREGHEVLLFDFRGNGDSGDGPQSLAHHEQRDLQAALDWAARERPTKRIAVVAFSMGSATTICVAARDPRIEVLVLDSPFATMSDVVRSNLALHRFPATPLLPLANLINRIGYGYSYDEVRPIDVIHTIPPRPILILHGRADRIIPYSHSLQLVEAAGPGGAELVTFETDHCGGYFQDRPGYIRRVADFLDRGFANSRPLP</sequence>
<organism evidence="2 3">
    <name type="scientific">Arachnia propionica</name>
    <dbReference type="NCBI Taxonomy" id="1750"/>
    <lineage>
        <taxon>Bacteria</taxon>
        <taxon>Bacillati</taxon>
        <taxon>Actinomycetota</taxon>
        <taxon>Actinomycetes</taxon>
        <taxon>Propionibacteriales</taxon>
        <taxon>Propionibacteriaceae</taxon>
        <taxon>Arachnia</taxon>
    </lineage>
</organism>
<proteinExistence type="predicted"/>
<protein>
    <submittedName>
        <fullName evidence="2">Alpha/beta fold hydrolase</fullName>
    </submittedName>
</protein>
<dbReference type="InterPro" id="IPR052920">
    <property type="entry name" value="DNA-binding_regulatory"/>
</dbReference>
<dbReference type="EMBL" id="RQYT01000008">
    <property type="protein sequence ID" value="RRD50206.1"/>
    <property type="molecule type" value="Genomic_DNA"/>
</dbReference>
<evidence type="ECO:0000259" key="1">
    <source>
        <dbReference type="Pfam" id="PF00561"/>
    </source>
</evidence>
<reference evidence="2 3" key="1">
    <citation type="submission" date="2018-11" db="EMBL/GenBank/DDBJ databases">
        <title>Genomes From Bacteria Associated with the Canine Oral Cavity: a Test Case for Automated Genome-Based Taxonomic Assignment.</title>
        <authorList>
            <person name="Coil D.A."/>
            <person name="Jospin G."/>
            <person name="Darling A.E."/>
            <person name="Wallis C."/>
            <person name="Davis I.J."/>
            <person name="Harris S."/>
            <person name="Eisen J.A."/>
            <person name="Holcombe L.J."/>
            <person name="O'Flynn C."/>
        </authorList>
    </citation>
    <scope>NUCLEOTIDE SEQUENCE [LARGE SCALE GENOMIC DNA]</scope>
    <source>
        <strain evidence="2 3">OH2822_COT-296</strain>
    </source>
</reference>
<dbReference type="RefSeq" id="WP_125227462.1">
    <property type="nucleotide sequence ID" value="NZ_RQYT01000008.1"/>
</dbReference>
<dbReference type="OrthoDB" id="9796609at2"/>
<keyword evidence="2" id="KW-0378">Hydrolase</keyword>
<accession>A0A3P1WVZ1</accession>
<dbReference type="PANTHER" id="PTHR43358">
    <property type="entry name" value="ALPHA/BETA-HYDROLASE"/>
    <property type="match status" value="1"/>
</dbReference>
<evidence type="ECO:0000313" key="3">
    <source>
        <dbReference type="Proteomes" id="UP000280935"/>
    </source>
</evidence>